<keyword evidence="1" id="KW-0472">Membrane</keyword>
<dbReference type="AlphaFoldDB" id="A0A9Q4FMD9"/>
<proteinExistence type="predicted"/>
<evidence type="ECO:0000256" key="1">
    <source>
        <dbReference type="SAM" id="Phobius"/>
    </source>
</evidence>
<keyword evidence="3" id="KW-1185">Reference proteome</keyword>
<evidence type="ECO:0000313" key="3">
    <source>
        <dbReference type="Proteomes" id="UP001108123"/>
    </source>
</evidence>
<feature type="transmembrane region" description="Helical" evidence="1">
    <location>
        <begin position="34"/>
        <end position="54"/>
    </location>
</feature>
<dbReference type="Proteomes" id="UP001108123">
    <property type="component" value="Unassembled WGS sequence"/>
</dbReference>
<gene>
    <name evidence="2" type="ORF">L0P62_10210</name>
</gene>
<sequence>MTFFAALSKVYKRKKIDGYYEASSMLTPKEKQSLIIGFSIIIIPIIICILLLILN</sequence>
<accession>A0A9Q4FMD9</accession>
<name>A0A9Q4FMD9_9FIRM</name>
<evidence type="ECO:0000313" key="2">
    <source>
        <dbReference type="EMBL" id="MCG4565823.1"/>
    </source>
</evidence>
<keyword evidence="1" id="KW-0812">Transmembrane</keyword>
<organism evidence="2 3">
    <name type="scientific">Anaerosalibacter bizertensis</name>
    <dbReference type="NCBI Taxonomy" id="932217"/>
    <lineage>
        <taxon>Bacteria</taxon>
        <taxon>Bacillati</taxon>
        <taxon>Bacillota</taxon>
        <taxon>Tissierellia</taxon>
        <taxon>Tissierellales</taxon>
        <taxon>Sporanaerobacteraceae</taxon>
        <taxon>Anaerosalibacter</taxon>
    </lineage>
</organism>
<keyword evidence="1" id="KW-1133">Transmembrane helix</keyword>
<dbReference type="RefSeq" id="WP_154485101.1">
    <property type="nucleotide sequence ID" value="NZ_JAKNID010000056.1"/>
</dbReference>
<protein>
    <submittedName>
        <fullName evidence="2">Uncharacterized protein</fullName>
    </submittedName>
</protein>
<reference evidence="2" key="1">
    <citation type="submission" date="2022-01" db="EMBL/GenBank/DDBJ databases">
        <title>Collection of gut derived symbiotic bacterial strains cultured from healthy donors.</title>
        <authorList>
            <person name="Lin H."/>
            <person name="Kohout C."/>
            <person name="Waligurski E."/>
            <person name="Pamer E.G."/>
        </authorList>
    </citation>
    <scope>NUCLEOTIDE SEQUENCE</scope>
    <source>
        <strain evidence="2">MSK.14.39</strain>
    </source>
</reference>
<comment type="caution">
    <text evidence="2">The sequence shown here is derived from an EMBL/GenBank/DDBJ whole genome shotgun (WGS) entry which is preliminary data.</text>
</comment>
<dbReference type="EMBL" id="JAKNID010000056">
    <property type="protein sequence ID" value="MCG4565823.1"/>
    <property type="molecule type" value="Genomic_DNA"/>
</dbReference>